<feature type="domain" description="BZIP" evidence="7">
    <location>
        <begin position="379"/>
        <end position="442"/>
    </location>
</feature>
<feature type="region of interest" description="Disordered" evidence="6">
    <location>
        <begin position="459"/>
        <end position="557"/>
    </location>
</feature>
<evidence type="ECO:0000313" key="8">
    <source>
        <dbReference type="EMBL" id="KAG9323074.1"/>
    </source>
</evidence>
<sequence length="557" mass="59136">MTTVGTLSTDLGPGNGDLTGKTSMDLPVAPDNNVPLIVTTAADEDKADTLAVAPINGEGSISFLQACSKLDMEPNPFEQSFSGLSSDKPGAPPSATEPAVETPKPVLPPIAAMSGRLAPNSDQFSWDAQSLRMGPLSPSMLEGPQDPVMFEKANTNPIPVGSFPATAAPISTIFSSGAPLAESGFPFVGMSAPQSMAPSAGPIQTTEPYQPAMYNQPGPNDRQNMSFAQTNGQPAMNDRYMPPQGGPNHDGGANGYGNLHLLSQAQATHREMWIKRESVDANGHVHSQHPQAQQAHSGAPQNGQVISGMHPGMVAAQQPPRNGAEPASRNNHRNRMTSEDYSDDSEQSMQSSTNGDGKSKKGNGSDKKRPASDDKMDEEEKRKNFLERNRQAALKCRQRKKQWLTNLQAKVEYLTTDNEHLQTQTASLRDEIIHLKALLLAHKDCPVAQSHGVYAETIGNPSGGMMAHGRGPAHSMQGQPLQHQQQQQQRGSGPRGNLPPPPPPQMQTGAHRMSMGSSSAAAGSAASAAAGVHRPMSMMQDITPSASPSQAQATVRY</sequence>
<dbReference type="PANTHER" id="PTHR19304">
    <property type="entry name" value="CYCLIC-AMP RESPONSE ELEMENT BINDING PROTEIN"/>
    <property type="match status" value="1"/>
</dbReference>
<dbReference type="InterPro" id="IPR051027">
    <property type="entry name" value="bZIP_transcription_factors"/>
</dbReference>
<accession>A0A9P8A352</accession>
<comment type="caution">
    <text evidence="8">The sequence shown here is derived from an EMBL/GenBank/DDBJ whole genome shotgun (WGS) entry which is preliminary data.</text>
</comment>
<feature type="compositionally biased region" description="Low complexity" evidence="6">
    <location>
        <begin position="516"/>
        <end position="531"/>
    </location>
</feature>
<reference evidence="8" key="1">
    <citation type="submission" date="2021-07" db="EMBL/GenBank/DDBJ databases">
        <title>Draft genome of Mortierella alpina, strain LL118, isolated from an aspen leaf litter sample.</title>
        <authorList>
            <person name="Yang S."/>
            <person name="Vinatzer B.A."/>
        </authorList>
    </citation>
    <scope>NUCLEOTIDE SEQUENCE</scope>
    <source>
        <strain evidence="8">LL118</strain>
    </source>
</reference>
<feature type="region of interest" description="Disordered" evidence="6">
    <location>
        <begin position="1"/>
        <end position="23"/>
    </location>
</feature>
<feature type="compositionally biased region" description="Polar residues" evidence="6">
    <location>
        <begin position="540"/>
        <end position="557"/>
    </location>
</feature>
<dbReference type="InterPro" id="IPR020956">
    <property type="entry name" value="TF_Aft1_OSM"/>
</dbReference>
<keyword evidence="5" id="KW-0539">Nucleus</keyword>
<name>A0A9P8A352_MORAP</name>
<feature type="region of interest" description="Disordered" evidence="6">
    <location>
        <begin position="281"/>
        <end position="386"/>
    </location>
</feature>
<keyword evidence="2" id="KW-0805">Transcription regulation</keyword>
<feature type="region of interest" description="Disordered" evidence="6">
    <location>
        <begin position="231"/>
        <end position="258"/>
    </location>
</feature>
<evidence type="ECO:0000256" key="6">
    <source>
        <dbReference type="SAM" id="MobiDB-lite"/>
    </source>
</evidence>
<evidence type="ECO:0000259" key="7">
    <source>
        <dbReference type="PROSITE" id="PS50217"/>
    </source>
</evidence>
<dbReference type="FunFam" id="1.20.5.170:FF:000053">
    <property type="entry name" value="BZIP transcription factor AtfA"/>
    <property type="match status" value="1"/>
</dbReference>
<dbReference type="GO" id="GO:0003700">
    <property type="term" value="F:DNA-binding transcription factor activity"/>
    <property type="evidence" value="ECO:0007669"/>
    <property type="project" value="InterPro"/>
</dbReference>
<dbReference type="GO" id="GO:0003677">
    <property type="term" value="F:DNA binding"/>
    <property type="evidence" value="ECO:0007669"/>
    <property type="project" value="UniProtKB-KW"/>
</dbReference>
<feature type="compositionally biased region" description="Basic and acidic residues" evidence="6">
    <location>
        <begin position="357"/>
        <end position="386"/>
    </location>
</feature>
<dbReference type="InterPro" id="IPR004827">
    <property type="entry name" value="bZIP"/>
</dbReference>
<dbReference type="SUPFAM" id="SSF57959">
    <property type="entry name" value="Leucine zipper domain"/>
    <property type="match status" value="1"/>
</dbReference>
<dbReference type="Pfam" id="PF11786">
    <property type="entry name" value="Aft1_HRA"/>
    <property type="match status" value="1"/>
</dbReference>
<dbReference type="AlphaFoldDB" id="A0A9P8A352"/>
<keyword evidence="4" id="KW-0804">Transcription</keyword>
<organism evidence="8 9">
    <name type="scientific">Mortierella alpina</name>
    <name type="common">Oleaginous fungus</name>
    <name type="synonym">Mortierella renispora</name>
    <dbReference type="NCBI Taxonomy" id="64518"/>
    <lineage>
        <taxon>Eukaryota</taxon>
        <taxon>Fungi</taxon>
        <taxon>Fungi incertae sedis</taxon>
        <taxon>Mucoromycota</taxon>
        <taxon>Mortierellomycotina</taxon>
        <taxon>Mortierellomycetes</taxon>
        <taxon>Mortierellales</taxon>
        <taxon>Mortierellaceae</taxon>
        <taxon>Mortierella</taxon>
    </lineage>
</organism>
<dbReference type="InterPro" id="IPR046347">
    <property type="entry name" value="bZIP_sf"/>
</dbReference>
<dbReference type="CDD" id="cd14687">
    <property type="entry name" value="bZIP_ATF2"/>
    <property type="match status" value="1"/>
</dbReference>
<evidence type="ECO:0000313" key="9">
    <source>
        <dbReference type="Proteomes" id="UP000717515"/>
    </source>
</evidence>
<evidence type="ECO:0000256" key="1">
    <source>
        <dbReference type="ARBA" id="ARBA00004123"/>
    </source>
</evidence>
<dbReference type="GO" id="GO:0005634">
    <property type="term" value="C:nucleus"/>
    <property type="evidence" value="ECO:0007669"/>
    <property type="project" value="UniProtKB-SubCell"/>
</dbReference>
<dbReference type="Pfam" id="PF00170">
    <property type="entry name" value="bZIP_1"/>
    <property type="match status" value="1"/>
</dbReference>
<dbReference type="Gene3D" id="1.20.5.170">
    <property type="match status" value="1"/>
</dbReference>
<dbReference type="PROSITE" id="PS50217">
    <property type="entry name" value="BZIP"/>
    <property type="match status" value="1"/>
</dbReference>
<feature type="compositionally biased region" description="Low complexity" evidence="6">
    <location>
        <begin position="477"/>
        <end position="489"/>
    </location>
</feature>
<keyword evidence="3" id="KW-0238">DNA-binding</keyword>
<comment type="subcellular location">
    <subcellularLocation>
        <location evidence="1">Nucleus</location>
    </subcellularLocation>
</comment>
<feature type="compositionally biased region" description="Low complexity" evidence="6">
    <location>
        <begin position="288"/>
        <end position="301"/>
    </location>
</feature>
<dbReference type="InterPro" id="IPR021755">
    <property type="entry name" value="TF_Aft1_HRA"/>
</dbReference>
<feature type="region of interest" description="Disordered" evidence="6">
    <location>
        <begin position="74"/>
        <end position="104"/>
    </location>
</feature>
<gene>
    <name evidence="8" type="ORF">KVV02_004626</name>
</gene>
<dbReference type="SMART" id="SM00338">
    <property type="entry name" value="BRLZ"/>
    <property type="match status" value="1"/>
</dbReference>
<proteinExistence type="predicted"/>
<dbReference type="EMBL" id="JAIFTL010000117">
    <property type="protein sequence ID" value="KAG9323074.1"/>
    <property type="molecule type" value="Genomic_DNA"/>
</dbReference>
<dbReference type="Pfam" id="PF11785">
    <property type="entry name" value="Aft1_OSA"/>
    <property type="match status" value="1"/>
</dbReference>
<dbReference type="Proteomes" id="UP000717515">
    <property type="component" value="Unassembled WGS sequence"/>
</dbReference>
<evidence type="ECO:0000256" key="5">
    <source>
        <dbReference type="ARBA" id="ARBA00023242"/>
    </source>
</evidence>
<evidence type="ECO:0000256" key="2">
    <source>
        <dbReference type="ARBA" id="ARBA00023015"/>
    </source>
</evidence>
<evidence type="ECO:0000256" key="4">
    <source>
        <dbReference type="ARBA" id="ARBA00023163"/>
    </source>
</evidence>
<protein>
    <recommendedName>
        <fullName evidence="7">BZIP domain-containing protein</fullName>
    </recommendedName>
</protein>
<evidence type="ECO:0000256" key="3">
    <source>
        <dbReference type="ARBA" id="ARBA00023125"/>
    </source>
</evidence>